<reference evidence="2 3" key="1">
    <citation type="submission" date="2024-11" db="EMBL/GenBank/DDBJ databases">
        <title>Chromosome-level genome assembly of Eucalyptus globulus Labill. provides insights into its genome evolution.</title>
        <authorList>
            <person name="Li X."/>
        </authorList>
    </citation>
    <scope>NUCLEOTIDE SEQUENCE [LARGE SCALE GENOMIC DNA]</scope>
    <source>
        <strain evidence="2">CL2024</strain>
        <tissue evidence="2">Fresh tender leaves</tissue>
    </source>
</reference>
<dbReference type="Proteomes" id="UP001634007">
    <property type="component" value="Unassembled WGS sequence"/>
</dbReference>
<sequence length="91" mass="10418">MDDMKAWRWGGTGSNKLTEREGEVDKWRGVGGKEMEPRTGLLRSVDKRQERKKHGNMGRASRWGHNFEGGSGGFVEGRETRVEWWSSQPIV</sequence>
<gene>
    <name evidence="2" type="ORF">ACJRO7_026840</name>
</gene>
<evidence type="ECO:0000313" key="3">
    <source>
        <dbReference type="Proteomes" id="UP001634007"/>
    </source>
</evidence>
<keyword evidence="3" id="KW-1185">Reference proteome</keyword>
<feature type="region of interest" description="Disordered" evidence="1">
    <location>
        <begin position="1"/>
        <end position="74"/>
    </location>
</feature>
<accession>A0ABD3JRV7</accession>
<organism evidence="2 3">
    <name type="scientific">Eucalyptus globulus</name>
    <name type="common">Tasmanian blue gum</name>
    <dbReference type="NCBI Taxonomy" id="34317"/>
    <lineage>
        <taxon>Eukaryota</taxon>
        <taxon>Viridiplantae</taxon>
        <taxon>Streptophyta</taxon>
        <taxon>Embryophyta</taxon>
        <taxon>Tracheophyta</taxon>
        <taxon>Spermatophyta</taxon>
        <taxon>Magnoliopsida</taxon>
        <taxon>eudicotyledons</taxon>
        <taxon>Gunneridae</taxon>
        <taxon>Pentapetalae</taxon>
        <taxon>rosids</taxon>
        <taxon>malvids</taxon>
        <taxon>Myrtales</taxon>
        <taxon>Myrtaceae</taxon>
        <taxon>Myrtoideae</taxon>
        <taxon>Eucalypteae</taxon>
        <taxon>Eucalyptus</taxon>
    </lineage>
</organism>
<feature type="compositionally biased region" description="Basic and acidic residues" evidence="1">
    <location>
        <begin position="17"/>
        <end position="37"/>
    </location>
</feature>
<name>A0ABD3JRV7_EUCGL</name>
<proteinExistence type="predicted"/>
<protein>
    <submittedName>
        <fullName evidence="2">Uncharacterized protein</fullName>
    </submittedName>
</protein>
<dbReference type="AlphaFoldDB" id="A0ABD3JRV7"/>
<evidence type="ECO:0000256" key="1">
    <source>
        <dbReference type="SAM" id="MobiDB-lite"/>
    </source>
</evidence>
<evidence type="ECO:0000313" key="2">
    <source>
        <dbReference type="EMBL" id="KAL3729767.1"/>
    </source>
</evidence>
<comment type="caution">
    <text evidence="2">The sequence shown here is derived from an EMBL/GenBank/DDBJ whole genome shotgun (WGS) entry which is preliminary data.</text>
</comment>
<dbReference type="EMBL" id="JBJKBG010000007">
    <property type="protein sequence ID" value="KAL3729767.1"/>
    <property type="molecule type" value="Genomic_DNA"/>
</dbReference>